<evidence type="ECO:0000313" key="4">
    <source>
        <dbReference type="Proteomes" id="UP001214250"/>
    </source>
</evidence>
<evidence type="ECO:0000256" key="2">
    <source>
        <dbReference type="SAM" id="SignalP"/>
    </source>
</evidence>
<accession>A0ABY7VXE2</accession>
<feature type="signal peptide" evidence="2">
    <location>
        <begin position="1"/>
        <end position="19"/>
    </location>
</feature>
<feature type="chain" id="PRO_5047470252" description="CHAD domain-containing protein" evidence="2">
    <location>
        <begin position="20"/>
        <end position="319"/>
    </location>
</feature>
<dbReference type="Proteomes" id="UP001214250">
    <property type="component" value="Chromosome 2"/>
</dbReference>
<keyword evidence="4" id="KW-1185">Reference proteome</keyword>
<evidence type="ECO:0000313" key="3">
    <source>
        <dbReference type="EMBL" id="WDE97949.1"/>
    </source>
</evidence>
<sequence>MKKQLTIALTLLLGTTAFSQQTASTARITQLEQQFTASQAKVQRLVSHLKIVDGKIEQEITSMVTMLNKFKDSHDSKSRVLGNKEKLIKDLRASIKFYSDQRKKIANDLKLTTKRFRAEDMQKLLAFLDKKMLTRLDQIVAITKHLGEYKEIYDISDRFRRDRNNTRDADKTRNKLIKDINTGITNLETERTKLDKYFDNPNPTKELSQISHEISAIDMKIKVLQNSIAEIMYGGKDGQKVSRDKARTINDLVRTQNNKLSANLQTMNRGLNQLYMLLQSTKRASDALAKAEGSTSAKLPQTPLPKTEQTPSKQDIKVQ</sequence>
<gene>
    <name evidence="3" type="ORF">PQO03_19160</name>
</gene>
<protein>
    <recommendedName>
        <fullName evidence="5">CHAD domain-containing protein</fullName>
    </recommendedName>
</protein>
<name>A0ABY7VXE2_9BACT</name>
<organism evidence="3 4">
    <name type="scientific">Lentisphaera profundi</name>
    <dbReference type="NCBI Taxonomy" id="1658616"/>
    <lineage>
        <taxon>Bacteria</taxon>
        <taxon>Pseudomonadati</taxon>
        <taxon>Lentisphaerota</taxon>
        <taxon>Lentisphaeria</taxon>
        <taxon>Lentisphaerales</taxon>
        <taxon>Lentisphaeraceae</taxon>
        <taxon>Lentisphaera</taxon>
    </lineage>
</organism>
<keyword evidence="2" id="KW-0732">Signal</keyword>
<proteinExistence type="predicted"/>
<evidence type="ECO:0008006" key="5">
    <source>
        <dbReference type="Google" id="ProtNLM"/>
    </source>
</evidence>
<feature type="region of interest" description="Disordered" evidence="1">
    <location>
        <begin position="286"/>
        <end position="319"/>
    </location>
</feature>
<dbReference type="EMBL" id="CP117812">
    <property type="protein sequence ID" value="WDE97949.1"/>
    <property type="molecule type" value="Genomic_DNA"/>
</dbReference>
<dbReference type="RefSeq" id="WP_274152650.1">
    <property type="nucleotide sequence ID" value="NZ_CP117812.1"/>
</dbReference>
<reference evidence="3 4" key="1">
    <citation type="submission" date="2023-02" db="EMBL/GenBank/DDBJ databases">
        <title>Genome sequence of Lentisphaera profundi SAORIC-696.</title>
        <authorList>
            <person name="Kim e."/>
            <person name="Cho J.-C."/>
            <person name="Choi A."/>
            <person name="Kang I."/>
        </authorList>
    </citation>
    <scope>NUCLEOTIDE SEQUENCE [LARGE SCALE GENOMIC DNA]</scope>
    <source>
        <strain evidence="3 4">SAORIC-696</strain>
    </source>
</reference>
<evidence type="ECO:0000256" key="1">
    <source>
        <dbReference type="SAM" id="MobiDB-lite"/>
    </source>
</evidence>